<evidence type="ECO:0000313" key="4">
    <source>
        <dbReference type="EMBL" id="OQS00433.1"/>
    </source>
</evidence>
<comment type="caution">
    <text evidence="4">The sequence shown here is derived from an EMBL/GenBank/DDBJ whole genome shotgun (WGS) entry which is preliminary data.</text>
</comment>
<accession>A0A1V9ZR01</accession>
<organism evidence="4 5">
    <name type="scientific">Achlya hypogyna</name>
    <name type="common">Oomycete</name>
    <name type="synonym">Protoachlya hypogyna</name>
    <dbReference type="NCBI Taxonomy" id="1202772"/>
    <lineage>
        <taxon>Eukaryota</taxon>
        <taxon>Sar</taxon>
        <taxon>Stramenopiles</taxon>
        <taxon>Oomycota</taxon>
        <taxon>Saprolegniomycetes</taxon>
        <taxon>Saprolegniales</taxon>
        <taxon>Achlyaceae</taxon>
        <taxon>Achlya</taxon>
    </lineage>
</organism>
<dbReference type="CDD" id="cd00296">
    <property type="entry name" value="SIR2"/>
    <property type="match status" value="1"/>
</dbReference>
<reference evidence="4 5" key="1">
    <citation type="journal article" date="2014" name="Genome Biol. Evol.">
        <title>The secreted proteins of Achlya hypogyna and Thraustotheca clavata identify the ancestral oomycete secretome and reveal gene acquisitions by horizontal gene transfer.</title>
        <authorList>
            <person name="Misner I."/>
            <person name="Blouin N."/>
            <person name="Leonard G."/>
            <person name="Richards T.A."/>
            <person name="Lane C.E."/>
        </authorList>
    </citation>
    <scope>NUCLEOTIDE SEQUENCE [LARGE SCALE GENOMIC DNA]</scope>
    <source>
        <strain evidence="4 5">ATCC 48635</strain>
    </source>
</reference>
<dbReference type="InterPro" id="IPR026590">
    <property type="entry name" value="Ssirtuin_cat_dom"/>
</dbReference>
<keyword evidence="1" id="KW-0520">NAD</keyword>
<dbReference type="SUPFAM" id="SSF52467">
    <property type="entry name" value="DHS-like NAD/FAD-binding domain"/>
    <property type="match status" value="1"/>
</dbReference>
<dbReference type="PANTHER" id="PTHR48252:SF77">
    <property type="entry name" value="HISTONE DEACETYLASE DOMAIN-CONTAINING PROTEIN"/>
    <property type="match status" value="1"/>
</dbReference>
<name>A0A1V9ZR01_ACHHY</name>
<evidence type="ECO:0000256" key="2">
    <source>
        <dbReference type="PROSITE-ProRule" id="PRU00236"/>
    </source>
</evidence>
<keyword evidence="5" id="KW-1185">Reference proteome</keyword>
<dbReference type="AlphaFoldDB" id="A0A1V9ZR01"/>
<proteinExistence type="predicted"/>
<evidence type="ECO:0000259" key="3">
    <source>
        <dbReference type="PROSITE" id="PS50305"/>
    </source>
</evidence>
<protein>
    <recommendedName>
        <fullName evidence="3">Deacetylase sirtuin-type domain-containing protein</fullName>
    </recommendedName>
</protein>
<dbReference type="OrthoDB" id="424302at2759"/>
<gene>
    <name evidence="4" type="ORF">ACHHYP_03589</name>
</gene>
<dbReference type="Proteomes" id="UP000243579">
    <property type="component" value="Unassembled WGS sequence"/>
</dbReference>
<dbReference type="PROSITE" id="PS50305">
    <property type="entry name" value="SIRTUIN"/>
    <property type="match status" value="1"/>
</dbReference>
<evidence type="ECO:0000256" key="1">
    <source>
        <dbReference type="ARBA" id="ARBA00023027"/>
    </source>
</evidence>
<dbReference type="InterPro" id="IPR029035">
    <property type="entry name" value="DHS-like_NAD/FAD-binding_dom"/>
</dbReference>
<comment type="caution">
    <text evidence="2">Lacks conserved residue(s) required for the propagation of feature annotation.</text>
</comment>
<evidence type="ECO:0000313" key="5">
    <source>
        <dbReference type="Proteomes" id="UP000243579"/>
    </source>
</evidence>
<dbReference type="EMBL" id="JNBR01000031">
    <property type="protein sequence ID" value="OQS00433.1"/>
    <property type="molecule type" value="Genomic_DNA"/>
</dbReference>
<feature type="domain" description="Deacetylase sirtuin-type" evidence="3">
    <location>
        <begin position="1"/>
        <end position="337"/>
    </location>
</feature>
<dbReference type="PANTHER" id="PTHR48252">
    <property type="entry name" value="HISTONE DEACETYLASE 2-RELATED"/>
    <property type="match status" value="1"/>
</dbReference>
<dbReference type="Gene3D" id="3.40.50.1220">
    <property type="entry name" value="TPP-binding domain"/>
    <property type="match status" value="1"/>
</dbReference>
<sequence>MDDKCRKAAALIRDADFIMIAAGAGFSADSGLPVYNDIAKVEAYNTLGVDYQDLCDPYWVHEDLKIFYGFWGDCLNMYREATPHRGYQILQKWKQRVSSKSNMQLRAVMDSLQSSPKDFSDVTNDPFFIYTSNVDHHFTQFFSPTEIYEIHGNIELWQCAGKDERTPPCMTTLWELPPSFRFDIDRDTMQAKGFDSQPELTCSTCQGPARPNILMFSDRQWISNDLDNDRYVDWEAAMEDVLTRHPEKKLVIIEMGCGMRVPSVRHECEMVVRDVLRKEYQRSLTTTQAKLIRINPDTKDECIYDWGEVPDAILKIEGTGLAVLEAIERYLQEPVQQ</sequence>